<sequence>MLQSRVSIYLLSIGFHIPDVVGDLGPYFRSISYEHAGHGKWPQQFYYSSDAIGPILNIQRHSDECDSGQYTFLSLLGSEVSSAGPMILDERGNLVWTSPYGRNWGLDVQMLDGEPYLTFCAWPGPGTHVTCYMLDSEYEEAFVIRPQNGWGADGTEFQITPQRTAVLTTSMFAPYDLSPVNGPRDGWIRDVGFQEIDLETGALLFEWRWSDHWNITDVLVEFPRGTEGSREAPWDPFHINSVHKDTAGNYLVSSRHTSTVGYIDGSSGEFIWTLGGKRNMFRDLSNGAATSISMQHHARFLKEHSTLTLFNNGVSAGGAYYRSKGMVIDLDVQAMTAKVLQEYHSPHRIGSESRGSMQVLDNNNVLLGYGVNAGWSEFSMNGDLLCDAHFGPESRFGAEDVLSYRVLKRNWKGRPKTAPDGVQRGTGIFVSWNGATEVVTWALLAANADIRNYTPLVSVPKEGFETRIPVPVNLTTSSVRAAALDGQGNVLGITRDLDLFRKGEHAIQPPLVVQD</sequence>
<dbReference type="GeneID" id="66991298"/>
<dbReference type="PANTHER" id="PTHR35340">
    <property type="entry name" value="PQQ ENZYME REPEAT PROTEIN-RELATED"/>
    <property type="match status" value="1"/>
</dbReference>
<evidence type="ECO:0000313" key="1">
    <source>
        <dbReference type="EMBL" id="GIC87438.1"/>
    </source>
</evidence>
<organism evidence="1 2">
    <name type="scientific">Aspergillus udagawae</name>
    <dbReference type="NCBI Taxonomy" id="91492"/>
    <lineage>
        <taxon>Eukaryota</taxon>
        <taxon>Fungi</taxon>
        <taxon>Dikarya</taxon>
        <taxon>Ascomycota</taxon>
        <taxon>Pezizomycotina</taxon>
        <taxon>Eurotiomycetes</taxon>
        <taxon>Eurotiomycetidae</taxon>
        <taxon>Eurotiales</taxon>
        <taxon>Aspergillaceae</taxon>
        <taxon>Aspergillus</taxon>
        <taxon>Aspergillus subgen. Fumigati</taxon>
    </lineage>
</organism>
<proteinExistence type="predicted"/>
<protein>
    <recommendedName>
        <fullName evidence="3">Arylsulfotransferase</fullName>
    </recommendedName>
</protein>
<evidence type="ECO:0008006" key="3">
    <source>
        <dbReference type="Google" id="ProtNLM"/>
    </source>
</evidence>
<reference evidence="1" key="1">
    <citation type="journal article" date="2015" name="Genome Announc.">
        <title>Draft Genome Sequence of the Pathogenic Filamentous Fungus Aspergillus udagawae Strain IFM 46973T.</title>
        <authorList>
            <person name="Kusuya Y."/>
            <person name="Takahashi-Nakaguchi A."/>
            <person name="Takahashi H."/>
            <person name="Yaguchi T."/>
        </authorList>
    </citation>
    <scope>NUCLEOTIDE SEQUENCE</scope>
    <source>
        <strain evidence="1">IFM 46973</strain>
    </source>
</reference>
<dbReference type="AlphaFoldDB" id="A0A8E0QN23"/>
<accession>A0A8E0QN23</accession>
<gene>
    <name evidence="1" type="ORF">Aud_003822</name>
</gene>
<dbReference type="Proteomes" id="UP000036893">
    <property type="component" value="Unassembled WGS sequence"/>
</dbReference>
<dbReference type="InterPro" id="IPR039535">
    <property type="entry name" value="ASST-like"/>
</dbReference>
<reference evidence="1" key="2">
    <citation type="submission" date="2021-01" db="EMBL/GenBank/DDBJ databases">
        <title>Pan-genome distribution and transcriptional activeness of fungal secondary metabolism genes in Aspergillus section Fumigati.</title>
        <authorList>
            <person name="Takahashi H."/>
            <person name="Umemura M."/>
            <person name="Ninomiya A."/>
            <person name="Kusuya Y."/>
            <person name="Urayama S."/>
            <person name="Shimizu M."/>
            <person name="Watanabe A."/>
            <person name="Kamei K."/>
            <person name="Yaguchi T."/>
            <person name="Hagiwara D."/>
        </authorList>
    </citation>
    <scope>NUCLEOTIDE SEQUENCE</scope>
    <source>
        <strain evidence="1">IFM 46973</strain>
    </source>
</reference>
<dbReference type="EMBL" id="BBXM02000002">
    <property type="protein sequence ID" value="GIC87438.1"/>
    <property type="molecule type" value="Genomic_DNA"/>
</dbReference>
<name>A0A8E0QN23_9EURO</name>
<comment type="caution">
    <text evidence="1">The sequence shown here is derived from an EMBL/GenBank/DDBJ whole genome shotgun (WGS) entry which is preliminary data.</text>
</comment>
<dbReference type="PANTHER" id="PTHR35340:SF5">
    <property type="entry name" value="ASST-DOMAIN-CONTAINING PROTEIN"/>
    <property type="match status" value="1"/>
</dbReference>
<dbReference type="Pfam" id="PF14269">
    <property type="entry name" value="Arylsulfotran_2"/>
    <property type="match status" value="1"/>
</dbReference>
<evidence type="ECO:0000313" key="2">
    <source>
        <dbReference type="Proteomes" id="UP000036893"/>
    </source>
</evidence>
<dbReference type="RefSeq" id="XP_043144704.1">
    <property type="nucleotide sequence ID" value="XM_043288769.1"/>
</dbReference>
<dbReference type="InterPro" id="IPR053143">
    <property type="entry name" value="Arylsulfate_ST"/>
</dbReference>